<evidence type="ECO:0000313" key="3">
    <source>
        <dbReference type="Proteomes" id="UP000474967"/>
    </source>
</evidence>
<sequence length="308" mass="32218">MADGAAKTYTMYGRLCQPSTGPSKTIQILVHGITYDHNYWDLPGFAGKYDYSGVQNAAGYTTLAVDRLGSAGQSSIPPSTQLNLASDAVSIHDVVQAARAGSIPGGPYAKVLMVGHSYGSGIAWLEDATYADVDGIISSGLGHLVGNLQGLGTSLEPPVLDPRLSPLVGLDVGYLTTLPGTRGSLFYNAPDTDPAVVAYDESTKGLVSATELGTIPEFEIGSLGVTAPMFMVMGQYDGFFCQQAGKGGLDDCSTDQALYDSEASFFPDSAMQTYVLPNAGHDINNELNAGDWYAQAAAWATSHVPPQG</sequence>
<dbReference type="AlphaFoldDB" id="A0A6L9XWD5"/>
<comment type="caution">
    <text evidence="2">The sequence shown here is derived from an EMBL/GenBank/DDBJ whole genome shotgun (WGS) entry which is preliminary data.</text>
</comment>
<evidence type="ECO:0000259" key="1">
    <source>
        <dbReference type="Pfam" id="PF12697"/>
    </source>
</evidence>
<keyword evidence="2" id="KW-0378">Hydrolase</keyword>
<dbReference type="GO" id="GO:0016787">
    <property type="term" value="F:hydrolase activity"/>
    <property type="evidence" value="ECO:0007669"/>
    <property type="project" value="UniProtKB-KW"/>
</dbReference>
<dbReference type="RefSeq" id="WP_163288916.1">
    <property type="nucleotide sequence ID" value="NZ_JAAGWY010000001.1"/>
</dbReference>
<feature type="domain" description="AB hydrolase-1" evidence="1">
    <location>
        <begin position="28"/>
        <end position="294"/>
    </location>
</feature>
<dbReference type="SUPFAM" id="SSF53474">
    <property type="entry name" value="alpha/beta-Hydrolases"/>
    <property type="match status" value="1"/>
</dbReference>
<keyword evidence="3" id="KW-1185">Reference proteome</keyword>
<name>A0A6L9XWD5_9MICO</name>
<dbReference type="EMBL" id="JAAGWY010000001">
    <property type="protein sequence ID" value="NEN05742.1"/>
    <property type="molecule type" value="Genomic_DNA"/>
</dbReference>
<gene>
    <name evidence="2" type="ORF">G3T36_07635</name>
</gene>
<accession>A0A6L9XWD5</accession>
<dbReference type="InterPro" id="IPR000073">
    <property type="entry name" value="AB_hydrolase_1"/>
</dbReference>
<protein>
    <submittedName>
        <fullName evidence="2">Alpha/beta hydrolase</fullName>
    </submittedName>
</protein>
<proteinExistence type="predicted"/>
<organism evidence="2 3">
    <name type="scientific">Leifsonia tongyongensis</name>
    <dbReference type="NCBI Taxonomy" id="1268043"/>
    <lineage>
        <taxon>Bacteria</taxon>
        <taxon>Bacillati</taxon>
        <taxon>Actinomycetota</taxon>
        <taxon>Actinomycetes</taxon>
        <taxon>Micrococcales</taxon>
        <taxon>Microbacteriaceae</taxon>
        <taxon>Leifsonia</taxon>
    </lineage>
</organism>
<dbReference type="Proteomes" id="UP000474967">
    <property type="component" value="Unassembled WGS sequence"/>
</dbReference>
<dbReference type="Gene3D" id="3.40.50.1820">
    <property type="entry name" value="alpha/beta hydrolase"/>
    <property type="match status" value="1"/>
</dbReference>
<evidence type="ECO:0000313" key="2">
    <source>
        <dbReference type="EMBL" id="NEN05742.1"/>
    </source>
</evidence>
<dbReference type="Pfam" id="PF12697">
    <property type="entry name" value="Abhydrolase_6"/>
    <property type="match status" value="1"/>
</dbReference>
<reference evidence="2 3" key="1">
    <citation type="journal article" date="2014" name="J. Microbiol.">
        <title>Diaminobutyricibacter tongyongensis gen. nov., sp. nov. and Homoserinibacter gongjuensis gen. nov., sp. nov. belong to the family Microbacteriaceae.</title>
        <authorList>
            <person name="Kim S.J."/>
            <person name="Ahn J.H."/>
            <person name="Weon H.Y."/>
            <person name="Hamada M."/>
            <person name="Suzuki K."/>
            <person name="Kwon S.W."/>
        </authorList>
    </citation>
    <scope>NUCLEOTIDE SEQUENCE [LARGE SCALE GENOMIC DNA]</scope>
    <source>
        <strain evidence="2 3">NBRC 108724</strain>
    </source>
</reference>
<dbReference type="InterPro" id="IPR029058">
    <property type="entry name" value="AB_hydrolase_fold"/>
</dbReference>